<comment type="caution">
    <text evidence="1">The sequence shown here is derived from an EMBL/GenBank/DDBJ whole genome shotgun (WGS) entry which is preliminary data.</text>
</comment>
<keyword evidence="2" id="KW-1185">Reference proteome</keyword>
<gene>
    <name evidence="1" type="ORF">WJX72_005327</name>
</gene>
<organism evidence="1 2">
    <name type="scientific">[Myrmecia] bisecta</name>
    <dbReference type="NCBI Taxonomy" id="41462"/>
    <lineage>
        <taxon>Eukaryota</taxon>
        <taxon>Viridiplantae</taxon>
        <taxon>Chlorophyta</taxon>
        <taxon>core chlorophytes</taxon>
        <taxon>Trebouxiophyceae</taxon>
        <taxon>Trebouxiales</taxon>
        <taxon>Trebouxiaceae</taxon>
        <taxon>Myrmecia</taxon>
    </lineage>
</organism>
<protein>
    <submittedName>
        <fullName evidence="1">Uncharacterized protein</fullName>
    </submittedName>
</protein>
<dbReference type="Proteomes" id="UP001489004">
    <property type="component" value="Unassembled WGS sequence"/>
</dbReference>
<evidence type="ECO:0000313" key="2">
    <source>
        <dbReference type="Proteomes" id="UP001489004"/>
    </source>
</evidence>
<evidence type="ECO:0000313" key="1">
    <source>
        <dbReference type="EMBL" id="KAK9812893.1"/>
    </source>
</evidence>
<dbReference type="AlphaFoldDB" id="A0AAW1PW89"/>
<sequence>MPHLQPSRRFLARRRATGAAFSVEKAGAAPAKADLSRYKRILRRNSFGSLSQAASEPEDHPGYHIATDKWPLGIPHQCLQPLLPPRPTEASMVAAIKHIPLLQAGQALALPPTAPTRPNQAQLLAIPPVVTRLNPILVHTQEAIPRRQVTLHSRMRSHMYSRLRRTLRRTLRHSLTRLNPILAGIQHTLRMASPPQHTVLRGWSAVLR</sequence>
<name>A0AAW1PW89_9CHLO</name>
<proteinExistence type="predicted"/>
<reference evidence="1 2" key="1">
    <citation type="journal article" date="2024" name="Nat. Commun.">
        <title>Phylogenomics reveals the evolutionary origins of lichenization in chlorophyte algae.</title>
        <authorList>
            <person name="Puginier C."/>
            <person name="Libourel C."/>
            <person name="Otte J."/>
            <person name="Skaloud P."/>
            <person name="Haon M."/>
            <person name="Grisel S."/>
            <person name="Petersen M."/>
            <person name="Berrin J.G."/>
            <person name="Delaux P.M."/>
            <person name="Dal Grande F."/>
            <person name="Keller J."/>
        </authorList>
    </citation>
    <scope>NUCLEOTIDE SEQUENCE [LARGE SCALE GENOMIC DNA]</scope>
    <source>
        <strain evidence="1 2">SAG 2043</strain>
    </source>
</reference>
<accession>A0AAW1PW89</accession>
<dbReference type="EMBL" id="JALJOR010000008">
    <property type="protein sequence ID" value="KAK9812893.1"/>
    <property type="molecule type" value="Genomic_DNA"/>
</dbReference>